<organism evidence="1 2">
    <name type="scientific">Glomus cerebriforme</name>
    <dbReference type="NCBI Taxonomy" id="658196"/>
    <lineage>
        <taxon>Eukaryota</taxon>
        <taxon>Fungi</taxon>
        <taxon>Fungi incertae sedis</taxon>
        <taxon>Mucoromycota</taxon>
        <taxon>Glomeromycotina</taxon>
        <taxon>Glomeromycetes</taxon>
        <taxon>Glomerales</taxon>
        <taxon>Glomeraceae</taxon>
        <taxon>Glomus</taxon>
    </lineage>
</organism>
<dbReference type="STRING" id="658196.A0A397TLF4"/>
<comment type="caution">
    <text evidence="1">The sequence shown here is derived from an EMBL/GenBank/DDBJ whole genome shotgun (WGS) entry which is preliminary data.</text>
</comment>
<evidence type="ECO:0000313" key="2">
    <source>
        <dbReference type="Proteomes" id="UP000265703"/>
    </source>
</evidence>
<dbReference type="OrthoDB" id="2339971at2759"/>
<dbReference type="GO" id="GO:0030246">
    <property type="term" value="F:carbohydrate binding"/>
    <property type="evidence" value="ECO:0007669"/>
    <property type="project" value="InterPro"/>
</dbReference>
<dbReference type="Proteomes" id="UP000265703">
    <property type="component" value="Unassembled WGS sequence"/>
</dbReference>
<gene>
    <name evidence="1" type="ORF">C1645_871114</name>
</gene>
<keyword evidence="2" id="KW-1185">Reference proteome</keyword>
<reference evidence="1 2" key="1">
    <citation type="submission" date="2018-06" db="EMBL/GenBank/DDBJ databases">
        <title>Comparative genomics reveals the genomic features of Rhizophagus irregularis, R. cerebriforme, R. diaphanum and Gigaspora rosea, and their symbiotic lifestyle signature.</title>
        <authorList>
            <person name="Morin E."/>
            <person name="San Clemente H."/>
            <person name="Chen E.C.H."/>
            <person name="De La Providencia I."/>
            <person name="Hainaut M."/>
            <person name="Kuo A."/>
            <person name="Kohler A."/>
            <person name="Murat C."/>
            <person name="Tang N."/>
            <person name="Roy S."/>
            <person name="Loubradou J."/>
            <person name="Henrissat B."/>
            <person name="Grigoriev I.V."/>
            <person name="Corradi N."/>
            <person name="Roux C."/>
            <person name="Martin F.M."/>
        </authorList>
    </citation>
    <scope>NUCLEOTIDE SEQUENCE [LARGE SCALE GENOMIC DNA]</scope>
    <source>
        <strain evidence="1 2">DAOM 227022</strain>
    </source>
</reference>
<evidence type="ECO:0000313" key="1">
    <source>
        <dbReference type="EMBL" id="RIA97746.1"/>
    </source>
</evidence>
<sequence length="1639" mass="195824">MENIKDEDVMKFTFHIHLPKGVLEKFGQPMVLGSSKELGFWRNPIVKLRQPSPQNPTYWQSESVIISLSNFNEINDIQYKYAFHGKDGNIMWEGYSSEDNRMLDIEKNDQFDIWKNNSYLSEKFDYNFAFVDYIYSTIKENNLKDKVMEYQHLLTKHKELTIRVSNLDFIFHHVKDKLKEKRLFLCLFLGYFITRQGAVYKLPNQFPSGLLLKALDGYKQETLPSNTKDLMYIAITSLIQHNAIQMEFDWLIIFRIAAEVDPNYNFIEHLEALKYPNEKLLAKFTKEVEFTKLYIKGIRFETYVKLAKWIIQLCYNLDSLHKLCGDILLHNSFYFFYKSGYFSKNISQYFIERVRNIHEGDIILSLEVISQSHNLNILNIFPEILNDGWYHDCFPDTETTKEKVQEICVNWFKLLLAKLASNENDFVYLVFQKLESMYPLFSQKINIWQDLTDIAIKRIKRCSETRIFAATKLIVQIKQDYVNKLFLDIVKEILDKTVQQIDDWLLNKIFIICDCKCKTLEIPNSMSEEILCYIMTTLQMRSDCNILKDNRFWNIILHATGCVEKLNSISFVKHAKMSISELDGLFPEKTIDLQLLQQRLVYFDERLFQQFDVAVTEKKALSDISQDKIHNLLEQKPSVYMISNSMINDIEFPFSYYFMNQINHYKNYYYKELDILEHKSENINYQHKELYEELVDDHMKDFRNNLISIYPNFENLQKYSELYYNDFIKIILSTHTKKLASKKQLEQLDFILRHLMGDKIVNDPFILHIYWWKYADNIKTQLKLIENFPDITEIQNDFIIYGKLDQYFFRRTIKLILQNICDHKPWKQDMNYILSVNDKINRSKKVLNLSNFDLLLICDDLLRINLMPLAKIKEMIYLGKSDENQEFITVDIINIVFNSLDNNNDIVPIRTFITRVLDLISLKSEVRLILYKNLFSREPFELIGIIIEKIFITEHHQNRRIFFKLIKNSKKILKLSNRLNTINNSIKNLNSDMGVLCCEIIQKILYKFGLDELSPYFKHSIESFTNQEDLSLQQTFMLQQITSIAFLKEFIYKYWKNYIQEDNSLSKSLIKEINEIMNISHSFIQSLKTYFVPNLYQKKIIDNTKQFKVIKEEFPWLESFTDERVPKIWKLSRKVNFEDFYAFYNSNWQNLEKYPFLSIYFKNYKQLKLINHLYPIVRFVKILNLKLEYYLTRKVAHLMKFHEFIVNESHENANLKTLFEEFAFGWNYVMDYFVQYQSKELPYNKSNKPIMNLELPVIYGLIDQKDAGIHLCTILDFLIKLHNEFLDNIIAIPVGKCKSLEFLKDLYWDTREHNIYFIKSIKIAQAQDINFINYEWNDRILKYSQKNLEMEDINFIFDLQKIEIKLVKKLVLNKVYFEMEDNQLYLKKFSFKHELFHNHLRIFFDIKKFLPQESIQMDTNKTLLFLAMFQPSNSLLAANSSFNSINLPDLLFLFEIIFYFIKELSVKNSELLISDFVNQWLKLTRFNSIDFINVLKKFSLKHIIAFYEKIEEQVANSVIHNIDVKFKVLLTQQMKDSINNIVDYYNLKNRADQLIPAKAFALSLKRFIYRYLLSDSNIETLSLNIYFLDFTLDLWTCDVEEELIEILFPSCLLVSHAYNTYNFITNEIKATVSRIEMVL</sequence>
<proteinExistence type="predicted"/>
<dbReference type="InterPro" id="IPR013784">
    <property type="entry name" value="Carb-bd-like_fold"/>
</dbReference>
<name>A0A397TLF4_9GLOM</name>
<dbReference type="EMBL" id="QKYT01000025">
    <property type="protein sequence ID" value="RIA97746.1"/>
    <property type="molecule type" value="Genomic_DNA"/>
</dbReference>
<protein>
    <recommendedName>
        <fullName evidence="3">CBM20 domain-containing protein</fullName>
    </recommendedName>
</protein>
<dbReference type="SUPFAM" id="SSF49452">
    <property type="entry name" value="Starch-binding domain-like"/>
    <property type="match status" value="1"/>
</dbReference>
<evidence type="ECO:0008006" key="3">
    <source>
        <dbReference type="Google" id="ProtNLM"/>
    </source>
</evidence>
<dbReference type="InterPro" id="IPR013783">
    <property type="entry name" value="Ig-like_fold"/>
</dbReference>
<dbReference type="Gene3D" id="2.60.40.10">
    <property type="entry name" value="Immunoglobulins"/>
    <property type="match status" value="1"/>
</dbReference>
<accession>A0A397TLF4</accession>